<reference evidence="2" key="1">
    <citation type="journal article" date="2019" name="Int. J. Syst. Evol. Microbiol.">
        <title>The Global Catalogue of Microorganisms (GCM) 10K type strain sequencing project: providing services to taxonomists for standard genome sequencing and annotation.</title>
        <authorList>
            <consortium name="The Broad Institute Genomics Platform"/>
            <consortium name="The Broad Institute Genome Sequencing Center for Infectious Disease"/>
            <person name="Wu L."/>
            <person name="Ma J."/>
        </authorList>
    </citation>
    <scope>NUCLEOTIDE SEQUENCE [LARGE SCALE GENOMIC DNA]</scope>
    <source>
        <strain evidence="2">KACC 12649</strain>
    </source>
</reference>
<dbReference type="Gene3D" id="3.40.50.1820">
    <property type="entry name" value="alpha/beta hydrolase"/>
    <property type="match status" value="1"/>
</dbReference>
<evidence type="ECO:0000313" key="1">
    <source>
        <dbReference type="EMBL" id="MFC5462933.1"/>
    </source>
</evidence>
<evidence type="ECO:0000313" key="2">
    <source>
        <dbReference type="Proteomes" id="UP001596050"/>
    </source>
</evidence>
<comment type="caution">
    <text evidence="1">The sequence shown here is derived from an EMBL/GenBank/DDBJ whole genome shotgun (WGS) entry which is preliminary data.</text>
</comment>
<dbReference type="RefSeq" id="WP_379786420.1">
    <property type="nucleotide sequence ID" value="NZ_JBHSMU010000019.1"/>
</dbReference>
<organism evidence="1 2">
    <name type="scientific">Massilia niabensis</name>
    <dbReference type="NCBI Taxonomy" id="544910"/>
    <lineage>
        <taxon>Bacteria</taxon>
        <taxon>Pseudomonadati</taxon>
        <taxon>Pseudomonadota</taxon>
        <taxon>Betaproteobacteria</taxon>
        <taxon>Burkholderiales</taxon>
        <taxon>Oxalobacteraceae</taxon>
        <taxon>Telluria group</taxon>
        <taxon>Massilia</taxon>
    </lineage>
</organism>
<keyword evidence="2" id="KW-1185">Reference proteome</keyword>
<evidence type="ECO:0008006" key="3">
    <source>
        <dbReference type="Google" id="ProtNLM"/>
    </source>
</evidence>
<gene>
    <name evidence="1" type="ORF">ACFPN5_24265</name>
</gene>
<dbReference type="SUPFAM" id="SSF53474">
    <property type="entry name" value="alpha/beta-Hydrolases"/>
    <property type="match status" value="1"/>
</dbReference>
<accession>A0ABW0LAL0</accession>
<name>A0ABW0LAL0_9BURK</name>
<proteinExistence type="predicted"/>
<protein>
    <recommendedName>
        <fullName evidence="3">Serine aminopeptidase S33 domain-containing protein</fullName>
    </recommendedName>
</protein>
<dbReference type="Proteomes" id="UP001596050">
    <property type="component" value="Unassembled WGS sequence"/>
</dbReference>
<sequence>MKLEQRALRFHAAGAGLIAIVDVPERPLARGMLVLPDSTQYRAGSHRQFTLLSRLLAGRGIAVMRFDRRGFGDSEGDAGGPGSAQSGEDIAAAMKEFFFHVPEMKESVILAPGDAAPLAARYAAGDPRVTGLALLDPLLPPALAITSATAPAGATAPPRPGFRSAAERLFRRASAFRRAAERAQERATAAAPVTGGASPAAGAFGGRVLLVSAGSAAGGTGGGTAGSAAGSTCALEHQGPHCRRVQIAACADSAGSAWREAVAFACASWLSSW</sequence>
<dbReference type="EMBL" id="JBHSMU010000019">
    <property type="protein sequence ID" value="MFC5462933.1"/>
    <property type="molecule type" value="Genomic_DNA"/>
</dbReference>
<dbReference type="InterPro" id="IPR029058">
    <property type="entry name" value="AB_hydrolase_fold"/>
</dbReference>